<protein>
    <submittedName>
        <fullName evidence="4">Matrin-3-like isoform X2</fullName>
    </submittedName>
</protein>
<name>A0AAV6PHG1_SOLSE</name>
<dbReference type="SMART" id="SM00360">
    <property type="entry name" value="RRM"/>
    <property type="match status" value="3"/>
</dbReference>
<keyword evidence="5" id="KW-1185">Reference proteome</keyword>
<gene>
    <name evidence="4" type="ORF">JOB18_043524</name>
</gene>
<feature type="compositionally biased region" description="Basic and acidic residues" evidence="2">
    <location>
        <begin position="291"/>
        <end position="309"/>
    </location>
</feature>
<feature type="compositionally biased region" description="Low complexity" evidence="2">
    <location>
        <begin position="648"/>
        <end position="659"/>
    </location>
</feature>
<keyword evidence="1" id="KW-0694">RNA-binding</keyword>
<proteinExistence type="predicted"/>
<dbReference type="EMBL" id="JAGKHQ010000832">
    <property type="protein sequence ID" value="KAG7464222.1"/>
    <property type="molecule type" value="Genomic_DNA"/>
</dbReference>
<feature type="region of interest" description="Disordered" evidence="2">
    <location>
        <begin position="56"/>
        <end position="88"/>
    </location>
</feature>
<feature type="compositionally biased region" description="Basic and acidic residues" evidence="2">
    <location>
        <begin position="328"/>
        <end position="343"/>
    </location>
</feature>
<feature type="compositionally biased region" description="Basic and acidic residues" evidence="2">
    <location>
        <begin position="418"/>
        <end position="487"/>
    </location>
</feature>
<dbReference type="GO" id="GO:0003723">
    <property type="term" value="F:RNA binding"/>
    <property type="evidence" value="ECO:0007669"/>
    <property type="project" value="UniProtKB-UniRule"/>
</dbReference>
<organism evidence="4 5">
    <name type="scientific">Solea senegalensis</name>
    <name type="common">Senegalese sole</name>
    <dbReference type="NCBI Taxonomy" id="28829"/>
    <lineage>
        <taxon>Eukaryota</taxon>
        <taxon>Metazoa</taxon>
        <taxon>Chordata</taxon>
        <taxon>Craniata</taxon>
        <taxon>Vertebrata</taxon>
        <taxon>Euteleostomi</taxon>
        <taxon>Actinopterygii</taxon>
        <taxon>Neopterygii</taxon>
        <taxon>Teleostei</taxon>
        <taxon>Neoteleostei</taxon>
        <taxon>Acanthomorphata</taxon>
        <taxon>Carangaria</taxon>
        <taxon>Pleuronectiformes</taxon>
        <taxon>Pleuronectoidei</taxon>
        <taxon>Soleidae</taxon>
        <taxon>Solea</taxon>
    </lineage>
</organism>
<dbReference type="PROSITE" id="PS50102">
    <property type="entry name" value="RRM"/>
    <property type="match status" value="1"/>
</dbReference>
<feature type="compositionally biased region" description="Acidic residues" evidence="2">
    <location>
        <begin position="488"/>
        <end position="497"/>
    </location>
</feature>
<evidence type="ECO:0000313" key="4">
    <source>
        <dbReference type="EMBL" id="KAG7464222.1"/>
    </source>
</evidence>
<evidence type="ECO:0000256" key="2">
    <source>
        <dbReference type="SAM" id="MobiDB-lite"/>
    </source>
</evidence>
<sequence length="821" mass="93425">GVWCCFSPETVFLFVCSQIWISHTNSSSHAEGQLNLLQRCPQWDCRLVSRCDSQSETRTVEESPAPPPQTANDTQKPRLKKPPQKKASDRSKVVCVKFAAQAVDETYLRNLTQPFGKIVKILMFPSLAFVELGSNDQAKDLVKFHVSSPLTVKGQKVEFSLSNTFNFLQSSKVISFSPAPKGDNGQSDLLSVVKRFGPPLYTLFLPSKAFVEMKNAADAQKLVDYYSSNSLRVNNHLITVCFSGEYNSLMRVTSARKYEEETPVSKRTRTRSRSPESEDKTDGKRTRRSRSRDGSRSREKRSGSRDETRSTNTSSRNRRSRSRSCGSKTRETKVEPEKPETQTRTDAGPGPVPDSRPEPEPAETQQSEEEEESEDESDIEGMEVIGEDDEDEDEDEEDKHCPAEDTETLSEEKEDMDTEKKEKDMDTEKEEKDMDTEKKEKDMNPEKEEKDMNTEKEDVDTEKKEKDMDTEKKEDKEKDMDTEKKEDMDTEKEEDMDTEKKDMEEKSRSETRKTTETRPEDEEDTDFFLDLENCITLDELEDEEEIADEPESSSTRVVFFKNLPQRFYTDEDFVRLVDSLGTATRYFLLRRRGQGFIEMSTSSDAVKVVRDLNCTLFHGSRLDVNVSHKYNRLTNGFDVQLDSNQVNRSQSQGRGSTRSNEGTRESGSRKAPERESGSKKAPERESGSRKILSETTHPAEQNWTDGCPDNEKTSEDAVESEQESTKKDSRESPGPEEDQESEKNPDPPQTEQEAAPVGGAAEPQKPSKPVGSKFVRPVVAYLCSLCDEIYADEDEAKLQHCSSLTHYRKYQEKTGLDPWTS</sequence>
<accession>A0AAV6PHG1</accession>
<dbReference type="AlphaFoldDB" id="A0AAV6PHG1"/>
<feature type="region of interest" description="Disordered" evidence="2">
    <location>
        <begin position="254"/>
        <end position="526"/>
    </location>
</feature>
<evidence type="ECO:0000256" key="1">
    <source>
        <dbReference type="PROSITE-ProRule" id="PRU00176"/>
    </source>
</evidence>
<feature type="compositionally biased region" description="Basic and acidic residues" evidence="2">
    <location>
        <begin position="661"/>
        <end position="692"/>
    </location>
</feature>
<feature type="compositionally biased region" description="Polar residues" evidence="2">
    <location>
        <begin position="693"/>
        <end position="704"/>
    </location>
</feature>
<feature type="compositionally biased region" description="Basic and acidic residues" evidence="2">
    <location>
        <begin position="273"/>
        <end position="284"/>
    </location>
</feature>
<evidence type="ECO:0000313" key="5">
    <source>
        <dbReference type="Proteomes" id="UP000693946"/>
    </source>
</evidence>
<feature type="compositionally biased region" description="Acidic residues" evidence="2">
    <location>
        <begin position="366"/>
        <end position="397"/>
    </location>
</feature>
<dbReference type="PANTHER" id="PTHR15592">
    <property type="entry name" value="MATRIN 3/NUCLEAR PROTEIN 220-RELATED"/>
    <property type="match status" value="1"/>
</dbReference>
<dbReference type="Proteomes" id="UP000693946">
    <property type="component" value="Unassembled WGS sequence"/>
</dbReference>
<evidence type="ECO:0000259" key="3">
    <source>
        <dbReference type="PROSITE" id="PS50102"/>
    </source>
</evidence>
<feature type="region of interest" description="Disordered" evidence="2">
    <location>
        <begin position="641"/>
        <end position="773"/>
    </location>
</feature>
<comment type="caution">
    <text evidence="4">The sequence shown here is derived from an EMBL/GenBank/DDBJ whole genome shotgun (WGS) entry which is preliminary data.</text>
</comment>
<dbReference type="InterPro" id="IPR000504">
    <property type="entry name" value="RRM_dom"/>
</dbReference>
<feature type="compositionally biased region" description="Basic and acidic residues" evidence="2">
    <location>
        <begin position="498"/>
        <end position="518"/>
    </location>
</feature>
<feature type="non-terminal residue" evidence="4">
    <location>
        <position position="1"/>
    </location>
</feature>
<feature type="domain" description="RRM" evidence="3">
    <location>
        <begin position="556"/>
        <end position="629"/>
    </location>
</feature>
<reference evidence="4 5" key="1">
    <citation type="journal article" date="2021" name="Sci. Rep.">
        <title>Chromosome anchoring in Senegalese sole (Solea senegalensis) reveals sex-associated markers and genome rearrangements in flatfish.</title>
        <authorList>
            <person name="Guerrero-Cozar I."/>
            <person name="Gomez-Garrido J."/>
            <person name="Berbel C."/>
            <person name="Martinez-Blanch J.F."/>
            <person name="Alioto T."/>
            <person name="Claros M.G."/>
            <person name="Gagnaire P.A."/>
            <person name="Manchado M."/>
        </authorList>
    </citation>
    <scope>NUCLEOTIDE SEQUENCE [LARGE SCALE GENOMIC DNA]</scope>
    <source>
        <strain evidence="4">Sse05_10M</strain>
    </source>
</reference>
<feature type="compositionally biased region" description="Acidic residues" evidence="2">
    <location>
        <begin position="404"/>
        <end position="417"/>
    </location>
</feature>
<feature type="compositionally biased region" description="Basic and acidic residues" evidence="2">
    <location>
        <begin position="723"/>
        <end position="733"/>
    </location>
</feature>